<comment type="cofactor">
    <cofactor evidence="1">
        <name>pyridoxal 5'-phosphate</name>
        <dbReference type="ChEBI" id="CHEBI:597326"/>
    </cofactor>
</comment>
<dbReference type="EMBL" id="JAWJEJ010000002">
    <property type="protein sequence ID" value="MDV3458935.1"/>
    <property type="molecule type" value="Genomic_DNA"/>
</dbReference>
<comment type="similarity">
    <text evidence="3">Belongs to the class-III pyridoxal-phosphate-dependent aminotransferase family.</text>
</comment>
<dbReference type="Gene3D" id="3.40.640.10">
    <property type="entry name" value="Type I PLP-dependent aspartate aminotransferase-like (Major domain)"/>
    <property type="match status" value="1"/>
</dbReference>
<dbReference type="SUPFAM" id="SSF53383">
    <property type="entry name" value="PLP-dependent transferases"/>
    <property type="match status" value="1"/>
</dbReference>
<gene>
    <name evidence="4" type="ORF">RZN05_18200</name>
</gene>
<dbReference type="PANTHER" id="PTHR43713:SF3">
    <property type="entry name" value="GLUTAMATE-1-SEMIALDEHYDE 2,1-AMINOMUTASE 1, CHLOROPLASTIC-RELATED"/>
    <property type="match status" value="1"/>
</dbReference>
<keyword evidence="5" id="KW-1185">Reference proteome</keyword>
<comment type="caution">
    <text evidence="4">The sequence shown here is derived from an EMBL/GenBank/DDBJ whole genome shotgun (WGS) entry which is preliminary data.</text>
</comment>
<dbReference type="Pfam" id="PF00202">
    <property type="entry name" value="Aminotran_3"/>
    <property type="match status" value="1"/>
</dbReference>
<dbReference type="InterPro" id="IPR015421">
    <property type="entry name" value="PyrdxlP-dep_Trfase_major"/>
</dbReference>
<proteinExistence type="inferred from homology"/>
<dbReference type="Proteomes" id="UP001273531">
    <property type="component" value="Unassembled WGS sequence"/>
</dbReference>
<dbReference type="RefSeq" id="WP_317228099.1">
    <property type="nucleotide sequence ID" value="NZ_JAWJEJ010000002.1"/>
</dbReference>
<dbReference type="InterPro" id="IPR015422">
    <property type="entry name" value="PyrdxlP-dep_Trfase_small"/>
</dbReference>
<dbReference type="PANTHER" id="PTHR43713">
    <property type="entry name" value="GLUTAMATE-1-SEMIALDEHYDE 2,1-AMINOMUTASE"/>
    <property type="match status" value="1"/>
</dbReference>
<dbReference type="GO" id="GO:0008483">
    <property type="term" value="F:transaminase activity"/>
    <property type="evidence" value="ECO:0007669"/>
    <property type="project" value="UniProtKB-KW"/>
</dbReference>
<organism evidence="4 5">
    <name type="scientific">Sphingomonas agrestis</name>
    <dbReference type="NCBI Taxonomy" id="3080540"/>
    <lineage>
        <taxon>Bacteria</taxon>
        <taxon>Pseudomonadati</taxon>
        <taxon>Pseudomonadota</taxon>
        <taxon>Alphaproteobacteria</taxon>
        <taxon>Sphingomonadales</taxon>
        <taxon>Sphingomonadaceae</taxon>
        <taxon>Sphingomonas</taxon>
    </lineage>
</organism>
<evidence type="ECO:0000313" key="5">
    <source>
        <dbReference type="Proteomes" id="UP001273531"/>
    </source>
</evidence>
<keyword evidence="4" id="KW-0808">Transferase</keyword>
<keyword evidence="2 3" id="KW-0663">Pyridoxal phosphate</keyword>
<dbReference type="Gene3D" id="3.90.1150.10">
    <property type="entry name" value="Aspartate Aminotransferase, domain 1"/>
    <property type="match status" value="1"/>
</dbReference>
<sequence length="431" mass="47577">MDYFYNYLTMESALNLDRIAHSKITKKFRTDNKQLLFSRGKDGTVWDDLGRPYLDFVMGYGPVIIGHANIEYNERICSLLANGMMMPGYSEFHEKYLGHLLRDRPGDRGAFFKTASEAVTAAFRLAAMENGRLGIIRAGYVGWHDSQVANSLKWHEPQNSPLREQLRYTQAMRGVGPDEPILNWVDLQLESLETLLEENAGRLGCFVFDAYLADRTSPTILAEALAMCRKAGLLTVFDETKTGGRISPLGYAHDNALGADMIVLGKALANGAPISVLVGNRELMAHAEQARLSGTFSKEMVTVYAATVTADILERPIGASADGWQELGTIGTAIAATITEAATRVGVADFVRAEPVLGGSMFELVYGDHVLGNKKWRSELLQAFSAEGILLLEGHPSFVCLAHREIDHEDLTQRAVRALRSWALECEVHHD</sequence>
<evidence type="ECO:0000256" key="1">
    <source>
        <dbReference type="ARBA" id="ARBA00001933"/>
    </source>
</evidence>
<accession>A0ABU3YC13</accession>
<keyword evidence="4" id="KW-0032">Aminotransferase</keyword>
<evidence type="ECO:0000256" key="2">
    <source>
        <dbReference type="ARBA" id="ARBA00022898"/>
    </source>
</evidence>
<reference evidence="4 5" key="1">
    <citation type="submission" date="2023-10" db="EMBL/GenBank/DDBJ databases">
        <title>Sphingomonas sp. HF-S4 16S ribosomal RNA gene Genome sequencing and assembly.</title>
        <authorList>
            <person name="Lee H."/>
        </authorList>
    </citation>
    <scope>NUCLEOTIDE SEQUENCE [LARGE SCALE GENOMIC DNA]</scope>
    <source>
        <strain evidence="4 5">HF-S4</strain>
    </source>
</reference>
<evidence type="ECO:0000313" key="4">
    <source>
        <dbReference type="EMBL" id="MDV3458935.1"/>
    </source>
</evidence>
<evidence type="ECO:0000256" key="3">
    <source>
        <dbReference type="RuleBase" id="RU003560"/>
    </source>
</evidence>
<protein>
    <submittedName>
        <fullName evidence="4">Aminotransferase class III-fold pyridoxal phosphate-dependent enzyme</fullName>
    </submittedName>
</protein>
<name>A0ABU3YC13_9SPHN</name>
<dbReference type="InterPro" id="IPR015424">
    <property type="entry name" value="PyrdxlP-dep_Trfase"/>
</dbReference>
<dbReference type="InterPro" id="IPR005814">
    <property type="entry name" value="Aminotrans_3"/>
</dbReference>